<proteinExistence type="predicted"/>
<feature type="domain" description="Secretion system C-terminal sorting" evidence="2">
    <location>
        <begin position="356"/>
        <end position="418"/>
    </location>
</feature>
<keyword evidence="1" id="KW-0732">Signal</keyword>
<protein>
    <submittedName>
        <fullName evidence="3">T9SS type A sorting domain-containing protein</fullName>
    </submittedName>
</protein>
<accession>A0A7H0VJA6</accession>
<dbReference type="AlphaFoldDB" id="A0A7H0VJA6"/>
<dbReference type="RefSeq" id="WP_210760329.1">
    <property type="nucleotide sequence ID" value="NZ_CP060139.1"/>
</dbReference>
<dbReference type="Pfam" id="PF18962">
    <property type="entry name" value="Por_Secre_tail"/>
    <property type="match status" value="1"/>
</dbReference>
<evidence type="ECO:0000256" key="1">
    <source>
        <dbReference type="ARBA" id="ARBA00022729"/>
    </source>
</evidence>
<dbReference type="InterPro" id="IPR026444">
    <property type="entry name" value="Secre_tail"/>
</dbReference>
<dbReference type="NCBIfam" id="TIGR04183">
    <property type="entry name" value="Por_Secre_tail"/>
    <property type="match status" value="1"/>
</dbReference>
<evidence type="ECO:0000313" key="3">
    <source>
        <dbReference type="EMBL" id="QNR25804.1"/>
    </source>
</evidence>
<gene>
    <name evidence="3" type="ORF">H4K34_08160</name>
</gene>
<organism evidence="3 4">
    <name type="scientific">Croceimicrobium hydrocarbonivorans</name>
    <dbReference type="NCBI Taxonomy" id="2761580"/>
    <lineage>
        <taxon>Bacteria</taxon>
        <taxon>Pseudomonadati</taxon>
        <taxon>Bacteroidota</taxon>
        <taxon>Flavobacteriia</taxon>
        <taxon>Flavobacteriales</taxon>
        <taxon>Owenweeksiaceae</taxon>
        <taxon>Croceimicrobium</taxon>
    </lineage>
</organism>
<evidence type="ECO:0000259" key="2">
    <source>
        <dbReference type="Pfam" id="PF18962"/>
    </source>
</evidence>
<dbReference type="Proteomes" id="UP000516305">
    <property type="component" value="Chromosome"/>
</dbReference>
<dbReference type="KEGG" id="chyd:H4K34_08160"/>
<dbReference type="EMBL" id="CP060139">
    <property type="protein sequence ID" value="QNR25804.1"/>
    <property type="molecule type" value="Genomic_DNA"/>
</dbReference>
<sequence length="425" mass="48015">MLRYLFIIFFATTKLWCQQAVPTGAALARISIHLAADSSTFYALSNVNNSPLSDFVIWKGDQNGWQTIPANHLKNQALMVVDSSDIYFAETSGGPQLLKMKTTLSRYRNGSWTVLDSINGVPRFFGFFDGKPYLAGLLHDSLRQVYNVVYYENGTLHQAGNLNSLDTIYGLHEFNGDLWACGNLNNTWSSNTAGIVRLNSTNNTWDYPIRQNLAYPITDRYHGPFYADLFQLGNQLFTRKGPDLFRIQNDSLVFIVSLPPYQGFGTTIEAPTILKSKAYFSRGERIAEFDGNNIRLINPGINDYTVINLRANKDQLFGTYNGLDTINGLSFNKCFYLNPTNTIGQQENRQNSGLRLYPNPVQNELQLEWEGSVQNIRLFNSSGQSLRSWIPSTGQENMTIDLSEFTNGLYILEIGSSRFRVLKLD</sequence>
<reference evidence="3 4" key="1">
    <citation type="submission" date="2020-08" db="EMBL/GenBank/DDBJ databases">
        <title>Croceimicrobium hydrocarbonivorans gen. nov., sp. nov., a novel marine bacterium isolated from a bacterial consortium that degrades polyethylene terephthalate.</title>
        <authorList>
            <person name="Liu R."/>
        </authorList>
    </citation>
    <scope>NUCLEOTIDE SEQUENCE [LARGE SCALE GENOMIC DNA]</scope>
    <source>
        <strain evidence="3 4">A20-9</strain>
    </source>
</reference>
<name>A0A7H0VJA6_9FLAO</name>
<keyword evidence="4" id="KW-1185">Reference proteome</keyword>
<evidence type="ECO:0000313" key="4">
    <source>
        <dbReference type="Proteomes" id="UP000516305"/>
    </source>
</evidence>